<gene>
    <name evidence="7" type="ORF">H9872_00860</name>
</gene>
<dbReference type="PANTHER" id="PTHR43649">
    <property type="entry name" value="ARABINOSE-BINDING PROTEIN-RELATED"/>
    <property type="match status" value="1"/>
</dbReference>
<dbReference type="Gene3D" id="3.40.190.10">
    <property type="entry name" value="Periplasmic binding protein-like II"/>
    <property type="match status" value="2"/>
</dbReference>
<dbReference type="Pfam" id="PF01547">
    <property type="entry name" value="SBP_bac_1"/>
    <property type="match status" value="1"/>
</dbReference>
<evidence type="ECO:0000256" key="6">
    <source>
        <dbReference type="SAM" id="SignalP"/>
    </source>
</evidence>
<comment type="caution">
    <text evidence="7">The sequence shown here is derived from an EMBL/GenBank/DDBJ whole genome shotgun (WGS) entry which is preliminary data.</text>
</comment>
<keyword evidence="2 6" id="KW-0732">Signal</keyword>
<evidence type="ECO:0000313" key="7">
    <source>
        <dbReference type="EMBL" id="MBU3803295.1"/>
    </source>
</evidence>
<reference evidence="7" key="2">
    <citation type="submission" date="2021-04" db="EMBL/GenBank/DDBJ databases">
        <authorList>
            <person name="Gilroy R."/>
        </authorList>
    </citation>
    <scope>NUCLEOTIDE SEQUENCE</scope>
    <source>
        <strain evidence="7">B5-657</strain>
    </source>
</reference>
<keyword evidence="5" id="KW-0449">Lipoprotein</keyword>
<dbReference type="Proteomes" id="UP000824229">
    <property type="component" value="Unassembled WGS sequence"/>
</dbReference>
<reference evidence="7" key="1">
    <citation type="journal article" date="2021" name="PeerJ">
        <title>Extensive microbial diversity within the chicken gut microbiome revealed by metagenomics and culture.</title>
        <authorList>
            <person name="Gilroy R."/>
            <person name="Ravi A."/>
            <person name="Getino M."/>
            <person name="Pursley I."/>
            <person name="Horton D.L."/>
            <person name="Alikhan N.F."/>
            <person name="Baker D."/>
            <person name="Gharbi K."/>
            <person name="Hall N."/>
            <person name="Watson M."/>
            <person name="Adriaenssens E.M."/>
            <person name="Foster-Nyarko E."/>
            <person name="Jarju S."/>
            <person name="Secka A."/>
            <person name="Antonio M."/>
            <person name="Oren A."/>
            <person name="Chaudhuri R.R."/>
            <person name="La Ragione R."/>
            <person name="Hildebrand F."/>
            <person name="Pallen M.J."/>
        </authorList>
    </citation>
    <scope>NUCLEOTIDE SEQUENCE</scope>
    <source>
        <strain evidence="7">B5-657</strain>
    </source>
</reference>
<feature type="signal peptide" evidence="6">
    <location>
        <begin position="1"/>
        <end position="25"/>
    </location>
</feature>
<evidence type="ECO:0000256" key="3">
    <source>
        <dbReference type="ARBA" id="ARBA00023136"/>
    </source>
</evidence>
<evidence type="ECO:0000256" key="4">
    <source>
        <dbReference type="ARBA" id="ARBA00023139"/>
    </source>
</evidence>
<evidence type="ECO:0000256" key="2">
    <source>
        <dbReference type="ARBA" id="ARBA00022729"/>
    </source>
</evidence>
<evidence type="ECO:0000313" key="8">
    <source>
        <dbReference type="Proteomes" id="UP000824229"/>
    </source>
</evidence>
<dbReference type="InterPro" id="IPR006059">
    <property type="entry name" value="SBP"/>
</dbReference>
<accession>A0A9E2KAC7</accession>
<organism evidence="7 8">
    <name type="scientific">Candidatus Cellulosilyticum pullistercoris</name>
    <dbReference type="NCBI Taxonomy" id="2838521"/>
    <lineage>
        <taxon>Bacteria</taxon>
        <taxon>Bacillati</taxon>
        <taxon>Bacillota</taxon>
        <taxon>Clostridia</taxon>
        <taxon>Lachnospirales</taxon>
        <taxon>Cellulosilyticaceae</taxon>
        <taxon>Cellulosilyticum</taxon>
    </lineage>
</organism>
<name>A0A9E2KAC7_9FIRM</name>
<evidence type="ECO:0000256" key="1">
    <source>
        <dbReference type="ARBA" id="ARBA00022475"/>
    </source>
</evidence>
<keyword evidence="4" id="KW-0564">Palmitate</keyword>
<dbReference type="AlphaFoldDB" id="A0A9E2KAC7"/>
<evidence type="ECO:0000256" key="5">
    <source>
        <dbReference type="ARBA" id="ARBA00023288"/>
    </source>
</evidence>
<dbReference type="SUPFAM" id="SSF53850">
    <property type="entry name" value="Periplasmic binding protein-like II"/>
    <property type="match status" value="1"/>
</dbReference>
<keyword evidence="1" id="KW-1003">Cell membrane</keyword>
<dbReference type="PANTHER" id="PTHR43649:SF33">
    <property type="entry name" value="POLYGALACTURONAN_RHAMNOGALACTURONAN-BINDING PROTEIN YTCQ"/>
    <property type="match status" value="1"/>
</dbReference>
<protein>
    <submittedName>
        <fullName evidence="7">Extracellular solute-binding protein</fullName>
    </submittedName>
</protein>
<dbReference type="EMBL" id="JAHLFQ010000017">
    <property type="protein sequence ID" value="MBU3803295.1"/>
    <property type="molecule type" value="Genomic_DNA"/>
</dbReference>
<sequence length="503" mass="54763">MTLLSKKLCSLGLGGLLAFSMVGCSTDNSSVSADADNSTTVAEDYDSITKPEKITMMVNGNFVNVAAGQGEVVKKYKELTGIDLEITTIDHNSYNDQLSLAFASGDVPDVVILSSDFYAAYAAQGALADISSYWENSEAKNSGRFNTSYIDDLYIDGSLYGFAAQRGNGCLTYLRQDWLDNLGLSVPTTYDEYLNVLRAFTFDDPDGNGIDDTFGVTAPGIIGAGSPYISYLPEFWQDSFPGLYENEDGVWVDGFAEQATIDALGRLKDAYQEGVIDVEVATNKTSSCRDKFYAGQVGAFTYWAGKWAKTLEENLQSINPEAKLVAIPPIEELGTYPERQTPVIAITKNCKNPGGVFKYLFDYMVDGGEGQMLFTYGVEGVHYEVKDGVYTQLPNLENPSTTFTCVYIDPLLSLSQWVTEDPLADAVSPIVKETNELFVNNSKVAPMVVSNDVTANYSASLSDISNVIVSEVVTGNLSVEEGMKSYHEQADAMIEEMLASLNQ</sequence>
<feature type="chain" id="PRO_5039638613" evidence="6">
    <location>
        <begin position="26"/>
        <end position="503"/>
    </location>
</feature>
<proteinExistence type="predicted"/>
<dbReference type="PROSITE" id="PS51257">
    <property type="entry name" value="PROKAR_LIPOPROTEIN"/>
    <property type="match status" value="1"/>
</dbReference>
<dbReference type="InterPro" id="IPR050490">
    <property type="entry name" value="Bact_solute-bd_prot1"/>
</dbReference>
<keyword evidence="3" id="KW-0472">Membrane</keyword>